<reference evidence="1 2" key="1">
    <citation type="journal article" date="2021" name="Int. J. Syst. Evol. Microbiol.">
        <title>Reticulibacter mediterranei gen. nov., sp. nov., within the new family Reticulibacteraceae fam. nov., and Ktedonospora formicarum gen. nov., sp. nov., Ktedonobacter robiniae sp. nov., Dictyobacter formicarum sp. nov. and Dictyobacter arantiisoli sp. nov., belonging to the class Ktedonobacteria.</title>
        <authorList>
            <person name="Yabe S."/>
            <person name="Zheng Y."/>
            <person name="Wang C.M."/>
            <person name="Sakai Y."/>
            <person name="Abe K."/>
            <person name="Yokota A."/>
            <person name="Donadio S."/>
            <person name="Cavaletti L."/>
            <person name="Monciardini P."/>
        </authorList>
    </citation>
    <scope>NUCLEOTIDE SEQUENCE [LARGE SCALE GENOMIC DNA]</scope>
    <source>
        <strain evidence="1 2">SOSP1-30</strain>
    </source>
</reference>
<keyword evidence="2" id="KW-1185">Reference proteome</keyword>
<evidence type="ECO:0000313" key="2">
    <source>
        <dbReference type="Proteomes" id="UP000654345"/>
    </source>
</evidence>
<sequence>MCPGFNKHWETFGKDFALALSIVAEKLVDRKQDRDSLPSAGNILEPPLVVAM</sequence>
<comment type="caution">
    <text evidence="1">The sequence shown here is derived from an EMBL/GenBank/DDBJ whole genome shotgun (WGS) entry which is preliminary data.</text>
</comment>
<organism evidence="1 2">
    <name type="scientific">Ktedonobacter robiniae</name>
    <dbReference type="NCBI Taxonomy" id="2778365"/>
    <lineage>
        <taxon>Bacteria</taxon>
        <taxon>Bacillati</taxon>
        <taxon>Chloroflexota</taxon>
        <taxon>Ktedonobacteria</taxon>
        <taxon>Ktedonobacterales</taxon>
        <taxon>Ktedonobacteraceae</taxon>
        <taxon>Ktedonobacter</taxon>
    </lineage>
</organism>
<evidence type="ECO:0000313" key="1">
    <source>
        <dbReference type="EMBL" id="GHO58229.1"/>
    </source>
</evidence>
<gene>
    <name evidence="1" type="ORF">KSB_67040</name>
</gene>
<accession>A0ABQ3UZE9</accession>
<dbReference type="Proteomes" id="UP000654345">
    <property type="component" value="Unassembled WGS sequence"/>
</dbReference>
<dbReference type="EMBL" id="BNJG01000003">
    <property type="protein sequence ID" value="GHO58229.1"/>
    <property type="molecule type" value="Genomic_DNA"/>
</dbReference>
<protein>
    <submittedName>
        <fullName evidence="1">Uncharacterized protein</fullName>
    </submittedName>
</protein>
<name>A0ABQ3UZE9_9CHLR</name>
<proteinExistence type="predicted"/>